<feature type="transmembrane region" description="Helical" evidence="7">
    <location>
        <begin position="211"/>
        <end position="233"/>
    </location>
</feature>
<accession>A0A934SZG7</accession>
<evidence type="ECO:0000313" key="9">
    <source>
        <dbReference type="EMBL" id="MBK4738514.1"/>
    </source>
</evidence>
<dbReference type="InterPro" id="IPR036259">
    <property type="entry name" value="MFS_trans_sf"/>
</dbReference>
<comment type="caution">
    <text evidence="9">The sequence shown here is derived from an EMBL/GenBank/DDBJ whole genome shotgun (WGS) entry which is preliminary data.</text>
</comment>
<dbReference type="GO" id="GO:0022857">
    <property type="term" value="F:transmembrane transporter activity"/>
    <property type="evidence" value="ECO:0007669"/>
    <property type="project" value="InterPro"/>
</dbReference>
<evidence type="ECO:0000259" key="8">
    <source>
        <dbReference type="PROSITE" id="PS50850"/>
    </source>
</evidence>
<organism evidence="9 10">
    <name type="scientific">Noviherbaspirillum pedocola</name>
    <dbReference type="NCBI Taxonomy" id="2801341"/>
    <lineage>
        <taxon>Bacteria</taxon>
        <taxon>Pseudomonadati</taxon>
        <taxon>Pseudomonadota</taxon>
        <taxon>Betaproteobacteria</taxon>
        <taxon>Burkholderiales</taxon>
        <taxon>Oxalobacteraceae</taxon>
        <taxon>Noviherbaspirillum</taxon>
    </lineage>
</organism>
<evidence type="ECO:0000256" key="5">
    <source>
        <dbReference type="ARBA" id="ARBA00022989"/>
    </source>
</evidence>
<feature type="transmembrane region" description="Helical" evidence="7">
    <location>
        <begin position="285"/>
        <end position="303"/>
    </location>
</feature>
<feature type="transmembrane region" description="Helical" evidence="7">
    <location>
        <begin position="172"/>
        <end position="190"/>
    </location>
</feature>
<keyword evidence="3" id="KW-1003">Cell membrane</keyword>
<dbReference type="AlphaFoldDB" id="A0A934SZG7"/>
<proteinExistence type="predicted"/>
<dbReference type="PANTHER" id="PTHR23517:SF2">
    <property type="entry name" value="MULTIDRUG RESISTANCE PROTEIN MDTH"/>
    <property type="match status" value="1"/>
</dbReference>
<keyword evidence="4 7" id="KW-0812">Transmembrane</keyword>
<evidence type="ECO:0000256" key="3">
    <source>
        <dbReference type="ARBA" id="ARBA00022475"/>
    </source>
</evidence>
<sequence length="398" mass="42843">MAAYNRKQRSSMHNKSTLVLLNVGHAIDHMFLLIFATAATTIAADFGLTRWEDLMPYSAVAFFLFGIGSLPSGKLGDHWGRRTLMIVFFFGMGASAILASLAQSPLQLACALALLGCFASIYHPVGIPMLVQGAERPGWTIGVNGMVGNLGIALAAVLTGLLVKHFGWRPAFAVPGVLSIVCGVAFTIVAKSESTPPAKRAATQSELPRGLLARVFLVMTLAATSGSLLFNFSTNGNYELLHERFAAVTRDPATLGLLLAAIYTVASLAQLVVGRLLDRYPLKKLYLTVLAMQIPFLAMAAHAESWWLYLLQGMFMIAIFGAIPFTDAMIVRYVDDRMRSRVAGMRLAVSFGASSSAVWLLGPLVKQAGFSVLLWMMAGIAALTFTIVTWLPTQGHNA</sequence>
<feature type="transmembrane region" description="Helical" evidence="7">
    <location>
        <begin position="54"/>
        <end position="71"/>
    </location>
</feature>
<feature type="transmembrane region" description="Helical" evidence="7">
    <location>
        <begin position="83"/>
        <end position="102"/>
    </location>
</feature>
<evidence type="ECO:0000256" key="7">
    <source>
        <dbReference type="SAM" id="Phobius"/>
    </source>
</evidence>
<feature type="transmembrane region" description="Helical" evidence="7">
    <location>
        <begin position="368"/>
        <end position="391"/>
    </location>
</feature>
<feature type="transmembrane region" description="Helical" evidence="7">
    <location>
        <begin position="309"/>
        <end position="331"/>
    </location>
</feature>
<feature type="domain" description="Major facilitator superfamily (MFS) profile" evidence="8">
    <location>
        <begin position="17"/>
        <end position="396"/>
    </location>
</feature>
<reference evidence="9" key="1">
    <citation type="submission" date="2021-01" db="EMBL/GenBank/DDBJ databases">
        <title>Genome sequence of strain Noviherbaspirillum sp. DKR-6.</title>
        <authorList>
            <person name="Chaudhary D.K."/>
        </authorList>
    </citation>
    <scope>NUCLEOTIDE SEQUENCE</scope>
    <source>
        <strain evidence="9">DKR-6</strain>
    </source>
</reference>
<name>A0A934SZG7_9BURK</name>
<evidence type="ECO:0000256" key="6">
    <source>
        <dbReference type="ARBA" id="ARBA00023136"/>
    </source>
</evidence>
<comment type="subcellular location">
    <subcellularLocation>
        <location evidence="1">Cell membrane</location>
        <topology evidence="1">Multi-pass membrane protein</topology>
    </subcellularLocation>
</comment>
<dbReference type="InterPro" id="IPR050171">
    <property type="entry name" value="MFS_Transporters"/>
</dbReference>
<feature type="transmembrane region" description="Helical" evidence="7">
    <location>
        <begin position="20"/>
        <end position="42"/>
    </location>
</feature>
<keyword evidence="6 7" id="KW-0472">Membrane</keyword>
<feature type="transmembrane region" description="Helical" evidence="7">
    <location>
        <begin position="108"/>
        <end position="131"/>
    </location>
</feature>
<gene>
    <name evidence="9" type="ORF">JJB74_28180</name>
</gene>
<dbReference type="PROSITE" id="PS50850">
    <property type="entry name" value="MFS"/>
    <property type="match status" value="1"/>
</dbReference>
<evidence type="ECO:0000256" key="4">
    <source>
        <dbReference type="ARBA" id="ARBA00022692"/>
    </source>
</evidence>
<keyword evidence="5 7" id="KW-1133">Transmembrane helix</keyword>
<evidence type="ECO:0000256" key="1">
    <source>
        <dbReference type="ARBA" id="ARBA00004651"/>
    </source>
</evidence>
<dbReference type="EMBL" id="JAEPBG010000022">
    <property type="protein sequence ID" value="MBK4738514.1"/>
    <property type="molecule type" value="Genomic_DNA"/>
</dbReference>
<keyword evidence="2" id="KW-0813">Transport</keyword>
<evidence type="ECO:0000256" key="2">
    <source>
        <dbReference type="ARBA" id="ARBA00022448"/>
    </source>
</evidence>
<dbReference type="InterPro" id="IPR011701">
    <property type="entry name" value="MFS"/>
</dbReference>
<evidence type="ECO:0000313" key="10">
    <source>
        <dbReference type="Proteomes" id="UP000622890"/>
    </source>
</evidence>
<protein>
    <submittedName>
        <fullName evidence="9">MFS transporter</fullName>
    </submittedName>
</protein>
<feature type="transmembrane region" description="Helical" evidence="7">
    <location>
        <begin position="253"/>
        <end position="273"/>
    </location>
</feature>
<dbReference type="PANTHER" id="PTHR23517">
    <property type="entry name" value="RESISTANCE PROTEIN MDTM, PUTATIVE-RELATED-RELATED"/>
    <property type="match status" value="1"/>
</dbReference>
<keyword evidence="10" id="KW-1185">Reference proteome</keyword>
<dbReference type="SUPFAM" id="SSF103473">
    <property type="entry name" value="MFS general substrate transporter"/>
    <property type="match status" value="1"/>
</dbReference>
<dbReference type="Gene3D" id="1.20.1250.20">
    <property type="entry name" value="MFS general substrate transporter like domains"/>
    <property type="match status" value="1"/>
</dbReference>
<feature type="transmembrane region" description="Helical" evidence="7">
    <location>
        <begin position="143"/>
        <end position="166"/>
    </location>
</feature>
<feature type="transmembrane region" description="Helical" evidence="7">
    <location>
        <begin position="343"/>
        <end position="362"/>
    </location>
</feature>
<dbReference type="Proteomes" id="UP000622890">
    <property type="component" value="Unassembled WGS sequence"/>
</dbReference>
<dbReference type="Pfam" id="PF07690">
    <property type="entry name" value="MFS_1"/>
    <property type="match status" value="2"/>
</dbReference>
<dbReference type="GO" id="GO:0005886">
    <property type="term" value="C:plasma membrane"/>
    <property type="evidence" value="ECO:0007669"/>
    <property type="project" value="UniProtKB-SubCell"/>
</dbReference>
<dbReference type="InterPro" id="IPR020846">
    <property type="entry name" value="MFS_dom"/>
</dbReference>